<evidence type="ECO:0000313" key="11">
    <source>
        <dbReference type="EMBL" id="QCD45852.1"/>
    </source>
</evidence>
<accession>A0A6G5QJR5</accession>
<dbReference type="GO" id="GO:0015740">
    <property type="term" value="P:C4-dicarboxylate transport"/>
    <property type="evidence" value="ECO:0007669"/>
    <property type="project" value="TreeGrafter"/>
</dbReference>
<feature type="domain" description="Tripartite ATP-independent periplasmic transporters DctQ component" evidence="10">
    <location>
        <begin position="28"/>
        <end position="157"/>
    </location>
</feature>
<evidence type="ECO:0000256" key="5">
    <source>
        <dbReference type="ARBA" id="ARBA00022692"/>
    </source>
</evidence>
<dbReference type="InterPro" id="IPR055348">
    <property type="entry name" value="DctQ"/>
</dbReference>
<keyword evidence="2" id="KW-0813">Transport</keyword>
<dbReference type="GO" id="GO:0022857">
    <property type="term" value="F:transmembrane transporter activity"/>
    <property type="evidence" value="ECO:0007669"/>
    <property type="project" value="TreeGrafter"/>
</dbReference>
<evidence type="ECO:0000256" key="6">
    <source>
        <dbReference type="ARBA" id="ARBA00022989"/>
    </source>
</evidence>
<evidence type="ECO:0000256" key="4">
    <source>
        <dbReference type="ARBA" id="ARBA00022519"/>
    </source>
</evidence>
<dbReference type="KEGG" id="crx:CRECT_0144"/>
<dbReference type="PANTHER" id="PTHR35011">
    <property type="entry name" value="2,3-DIKETO-L-GULONATE TRAP TRANSPORTER SMALL PERMEASE PROTEIN YIAM"/>
    <property type="match status" value="1"/>
</dbReference>
<protein>
    <submittedName>
        <fullName evidence="11">TRAP dicarboxylate transporter DctPQM, permease subunit DctQ</fullName>
    </submittedName>
</protein>
<dbReference type="Pfam" id="PF04290">
    <property type="entry name" value="DctQ"/>
    <property type="match status" value="1"/>
</dbReference>
<evidence type="ECO:0000256" key="3">
    <source>
        <dbReference type="ARBA" id="ARBA00022475"/>
    </source>
</evidence>
<comment type="subcellular location">
    <subcellularLocation>
        <location evidence="1">Cell inner membrane</location>
        <topology evidence="1">Multi-pass membrane protein</topology>
    </subcellularLocation>
</comment>
<feature type="transmembrane region" description="Helical" evidence="9">
    <location>
        <begin position="90"/>
        <end position="111"/>
    </location>
</feature>
<comment type="similarity">
    <text evidence="8">Belongs to the TRAP transporter small permease family.</text>
</comment>
<evidence type="ECO:0000256" key="9">
    <source>
        <dbReference type="SAM" id="Phobius"/>
    </source>
</evidence>
<sequence length="180" mass="20040">MGKFFEILDVGIASVNKTVAVLGIAAGTLLAFINVVMRYCFNTGWSWAGELTNYLFIWSAFFAAAYGFRKGIHISVTILIERFPAPIAKAYLIFANAITTVFLMFVVVYSVQYLQVMIELDFMSVDLGVPQWVPMLVLPIAFLGASYRAGEKIYRIATTPADKVIINNEAEMIRDSVKKS</sequence>
<dbReference type="PANTHER" id="PTHR35011:SF2">
    <property type="entry name" value="2,3-DIKETO-L-GULONATE TRAP TRANSPORTER SMALL PERMEASE PROTEIN YIAM"/>
    <property type="match status" value="1"/>
</dbReference>
<keyword evidence="7 9" id="KW-0472">Membrane</keyword>
<evidence type="ECO:0000256" key="2">
    <source>
        <dbReference type="ARBA" id="ARBA00022448"/>
    </source>
</evidence>
<keyword evidence="3" id="KW-1003">Cell membrane</keyword>
<dbReference type="EMBL" id="CP012543">
    <property type="protein sequence ID" value="QCD45852.1"/>
    <property type="molecule type" value="Genomic_DNA"/>
</dbReference>
<evidence type="ECO:0000256" key="7">
    <source>
        <dbReference type="ARBA" id="ARBA00023136"/>
    </source>
</evidence>
<evidence type="ECO:0000259" key="10">
    <source>
        <dbReference type="Pfam" id="PF04290"/>
    </source>
</evidence>
<feature type="transmembrane region" description="Helical" evidence="9">
    <location>
        <begin position="131"/>
        <end position="150"/>
    </location>
</feature>
<dbReference type="GO" id="GO:0005886">
    <property type="term" value="C:plasma membrane"/>
    <property type="evidence" value="ECO:0007669"/>
    <property type="project" value="UniProtKB-SubCell"/>
</dbReference>
<proteinExistence type="inferred from homology"/>
<keyword evidence="6 9" id="KW-1133">Transmembrane helix</keyword>
<evidence type="ECO:0000313" key="12">
    <source>
        <dbReference type="Proteomes" id="UP000502377"/>
    </source>
</evidence>
<organism evidence="11 12">
    <name type="scientific">Campylobacter rectus</name>
    <name type="common">Wolinella recta</name>
    <dbReference type="NCBI Taxonomy" id="203"/>
    <lineage>
        <taxon>Bacteria</taxon>
        <taxon>Pseudomonadati</taxon>
        <taxon>Campylobacterota</taxon>
        <taxon>Epsilonproteobacteria</taxon>
        <taxon>Campylobacterales</taxon>
        <taxon>Campylobacteraceae</taxon>
        <taxon>Campylobacter</taxon>
    </lineage>
</organism>
<reference evidence="11 12" key="1">
    <citation type="submission" date="2016-07" db="EMBL/GenBank/DDBJ databases">
        <title>Comparative genomics of the Campylobacter concisus group.</title>
        <authorList>
            <person name="Miller W.G."/>
            <person name="Yee E."/>
            <person name="Chapman M.H."/>
            <person name="Huynh S."/>
            <person name="Bono J.L."/>
            <person name="On S.L.W."/>
            <person name="StLeger J."/>
            <person name="Foster G."/>
            <person name="Parker C.T."/>
        </authorList>
    </citation>
    <scope>NUCLEOTIDE SEQUENCE [LARGE SCALE GENOMIC DNA]</scope>
    <source>
        <strain evidence="11 12">ATCC 33238</strain>
    </source>
</reference>
<evidence type="ECO:0000256" key="1">
    <source>
        <dbReference type="ARBA" id="ARBA00004429"/>
    </source>
</evidence>
<feature type="transmembrane region" description="Helical" evidence="9">
    <location>
        <begin position="51"/>
        <end position="69"/>
    </location>
</feature>
<keyword evidence="4" id="KW-0997">Cell inner membrane</keyword>
<dbReference type="InterPro" id="IPR007387">
    <property type="entry name" value="TRAP_DctQ"/>
</dbReference>
<evidence type="ECO:0000256" key="8">
    <source>
        <dbReference type="ARBA" id="ARBA00038436"/>
    </source>
</evidence>
<name>A0A6G5QJR5_CAMRE</name>
<feature type="transmembrane region" description="Helical" evidence="9">
    <location>
        <begin position="20"/>
        <end position="39"/>
    </location>
</feature>
<dbReference type="RefSeq" id="WP_002943216.1">
    <property type="nucleotide sequence ID" value="NZ_CP012543.1"/>
</dbReference>
<dbReference type="Proteomes" id="UP000502377">
    <property type="component" value="Chromosome"/>
</dbReference>
<gene>
    <name evidence="11" type="ORF">CRECT_0144</name>
</gene>
<dbReference type="AlphaFoldDB" id="A0A6G5QJR5"/>
<keyword evidence="5 9" id="KW-0812">Transmembrane</keyword>